<dbReference type="Gene3D" id="3.30.9.10">
    <property type="entry name" value="D-Amino Acid Oxidase, subunit A, domain 2"/>
    <property type="match status" value="1"/>
</dbReference>
<dbReference type="SUPFAM" id="SSF54373">
    <property type="entry name" value="FAD-linked reductases, C-terminal domain"/>
    <property type="match status" value="1"/>
</dbReference>
<dbReference type="PANTHER" id="PTHR13847">
    <property type="entry name" value="SARCOSINE DEHYDROGENASE-RELATED"/>
    <property type="match status" value="1"/>
</dbReference>
<dbReference type="AlphaFoldDB" id="A0A381S2R4"/>
<name>A0A381S2R4_9ZZZZ</name>
<dbReference type="Pfam" id="PF01266">
    <property type="entry name" value="DAO"/>
    <property type="match status" value="1"/>
</dbReference>
<accession>A0A381S2R4</accession>
<dbReference type="EMBL" id="UINC01002599">
    <property type="protein sequence ID" value="SUZ98376.1"/>
    <property type="molecule type" value="Genomic_DNA"/>
</dbReference>
<dbReference type="Gene3D" id="3.50.50.60">
    <property type="entry name" value="FAD/NAD(P)-binding domain"/>
    <property type="match status" value="1"/>
</dbReference>
<dbReference type="InterPro" id="IPR006076">
    <property type="entry name" value="FAD-dep_OxRdtase"/>
</dbReference>
<gene>
    <name evidence="3" type="ORF">METZ01_LOCUS51230</name>
</gene>
<dbReference type="PANTHER" id="PTHR13847:SF287">
    <property type="entry name" value="FAD-DEPENDENT OXIDOREDUCTASE DOMAIN-CONTAINING PROTEIN 1"/>
    <property type="match status" value="1"/>
</dbReference>
<protein>
    <recommendedName>
        <fullName evidence="2">FAD dependent oxidoreductase domain-containing protein</fullName>
    </recommendedName>
</protein>
<evidence type="ECO:0000259" key="2">
    <source>
        <dbReference type="Pfam" id="PF01266"/>
    </source>
</evidence>
<evidence type="ECO:0000313" key="3">
    <source>
        <dbReference type="EMBL" id="SUZ98376.1"/>
    </source>
</evidence>
<keyword evidence="1" id="KW-0560">Oxidoreductase</keyword>
<dbReference type="InterPro" id="IPR036188">
    <property type="entry name" value="FAD/NAD-bd_sf"/>
</dbReference>
<proteinExistence type="predicted"/>
<dbReference type="SUPFAM" id="SSF51905">
    <property type="entry name" value="FAD/NAD(P)-binding domain"/>
    <property type="match status" value="1"/>
</dbReference>
<organism evidence="3">
    <name type="scientific">marine metagenome</name>
    <dbReference type="NCBI Taxonomy" id="408172"/>
    <lineage>
        <taxon>unclassified sequences</taxon>
        <taxon>metagenomes</taxon>
        <taxon>ecological metagenomes</taxon>
    </lineage>
</organism>
<dbReference type="GO" id="GO:0005737">
    <property type="term" value="C:cytoplasm"/>
    <property type="evidence" value="ECO:0007669"/>
    <property type="project" value="TreeGrafter"/>
</dbReference>
<reference evidence="3" key="1">
    <citation type="submission" date="2018-05" db="EMBL/GenBank/DDBJ databases">
        <authorList>
            <person name="Lanie J.A."/>
            <person name="Ng W.-L."/>
            <person name="Kazmierczak K.M."/>
            <person name="Andrzejewski T.M."/>
            <person name="Davidsen T.M."/>
            <person name="Wayne K.J."/>
            <person name="Tettelin H."/>
            <person name="Glass J.I."/>
            <person name="Rusch D."/>
            <person name="Podicherti R."/>
            <person name="Tsui H.-C.T."/>
            <person name="Winkler M.E."/>
        </authorList>
    </citation>
    <scope>NUCLEOTIDE SEQUENCE</scope>
</reference>
<feature type="domain" description="FAD dependent oxidoreductase" evidence="2">
    <location>
        <begin position="10"/>
        <end position="353"/>
    </location>
</feature>
<evidence type="ECO:0000256" key="1">
    <source>
        <dbReference type="ARBA" id="ARBA00023002"/>
    </source>
</evidence>
<sequence>MSRLPKTASVVILGGGVMGASTAYHLASRGFKDVLLLEREKFFGTGATGRCAGGIRYQFNTEVNIRLSQKSLPMIDAFEEETGQSVLVQKCGYLFALTREKDVEVFRKTVELQRSLGVQTEWLTGDEVRSIAAPCDFPDALAGSFNAEDGLADPNSIVMGYINAARRHGAVCITDCSAIGIDVKNNQIRKVQTSLGTIETKTVVNACGPWSASLGKEISLEISVFPLRRQWFVTEAIQELPEDFPFVIDFAQSLYFHREGSGLLTGMSNPNEKIGDDQRIDSEWELKHIESAIQRMPLLGNSGIQARQAGLYEMTPDAHPIIGPTPVEGFYLLSGFSGHGFMQGPICGKLMAEILIDGEATTVDISKLDYNRFAEKRLIPEYNVV</sequence>
<dbReference type="GO" id="GO:0016491">
    <property type="term" value="F:oxidoreductase activity"/>
    <property type="evidence" value="ECO:0007669"/>
    <property type="project" value="UniProtKB-KW"/>
</dbReference>